<feature type="compositionally biased region" description="Low complexity" evidence="9">
    <location>
        <begin position="15"/>
        <end position="27"/>
    </location>
</feature>
<sequence length="790" mass="87342">MKDHSSLLVEIPLETNPHTCNTSTTTSEVPEEKQTTTESNPKKANKFLQKAKSKAIDISEHEMSVEKVCQSYGSHFNVEHPDKSQGLTSEVAEERLRMNGPNALSPPKKRPFIFKVIEQLTSLFSLLLIVAGLLSFIDVAIERTTDSLPNLFLGAILWLVVIFNATVTLWQERSSEKILESFMQMQSESSWVLRDGITLKLPCEQLVLGDIVKIEAGDKIPADMRVLQCSALKLDNSSLTGEAEPQLRSVEMSSKNPLETSNLVFYGTLVIEGSGYGIVIRCGNQSVIGQIALLAGSTITLKAPLRREIDSFVRKIGILAFGMALMFFVLGFIIGNSWFQNFIFAIGIITANIPQGLIATVTACLTVSASRLKAVNVLVKKLEHVETLGSTSVICSDKTGTITQNRMTLVEMWYDNIMQNIQYPNRLMMNKLTDTPLKTFSKESEEQLSTYEKLTRCAALCSTAYLLNDDTNMRKPILDRECKGDASEAALVKFVETRNDCATLKEIRQEFTEIFALPFNSKNKYMISVVKNNQQQSNDGKVTLLMKGAPERVFQRCSYIQVNGKTLPMDDTWKDAFQDAYNFMASKGERVLGFAQALVDEHVVQQGKEQQENDNPFALQLEGLVFLGICGLSDPPKVGVTEAIHKCKTAGIQVVMVTGDHPATAKAIAKQVGIIENNAKTIEDIAEEEGLDLKNIKEIPYSRTDAVVLHGEEIDKLSDKDWSQILKKKQIVFSRTSPQQKLLIVSKFQELGHCVAVTGDGTNDSPALKKADIGVAMNISGTCGCCFTCL</sequence>
<dbReference type="SUPFAM" id="SSF81660">
    <property type="entry name" value="Metal cation-transporting ATPase, ATP-binding domain N"/>
    <property type="match status" value="1"/>
</dbReference>
<evidence type="ECO:0000313" key="13">
    <source>
        <dbReference type="Proteomes" id="UP000816034"/>
    </source>
</evidence>
<dbReference type="GO" id="GO:0005391">
    <property type="term" value="F:P-type sodium:potassium-exchanging transporter activity"/>
    <property type="evidence" value="ECO:0007669"/>
    <property type="project" value="TreeGrafter"/>
</dbReference>
<dbReference type="InterPro" id="IPR044492">
    <property type="entry name" value="P_typ_ATPase_HD_dom"/>
</dbReference>
<reference evidence="12 13" key="1">
    <citation type="journal article" date="2018" name="BMC Genomics">
        <title>The genome of Naegleria lovaniensis, the basis for a comparative approach to unravel pathogenicity factors of the human pathogenic amoeba N. fowleri.</title>
        <authorList>
            <person name="Liechti N."/>
            <person name="Schurch N."/>
            <person name="Bruggmann R."/>
            <person name="Wittwer M."/>
        </authorList>
    </citation>
    <scope>NUCLEOTIDE SEQUENCE [LARGE SCALE GENOMIC DNA]</scope>
    <source>
        <strain evidence="12 13">ATCC 30569</strain>
    </source>
</reference>
<dbReference type="Gene3D" id="3.40.50.1000">
    <property type="entry name" value="HAD superfamily/HAD-like"/>
    <property type="match status" value="1"/>
</dbReference>
<dbReference type="InterPro" id="IPR004014">
    <property type="entry name" value="ATPase_P-typ_cation-transptr_N"/>
</dbReference>
<dbReference type="SFLD" id="SFLDS00003">
    <property type="entry name" value="Haloacid_Dehalogenase"/>
    <property type="match status" value="1"/>
</dbReference>
<dbReference type="Gene3D" id="3.40.1110.10">
    <property type="entry name" value="Calcium-transporting ATPase, cytoplasmic domain N"/>
    <property type="match status" value="1"/>
</dbReference>
<evidence type="ECO:0000256" key="6">
    <source>
        <dbReference type="ARBA" id="ARBA00022967"/>
    </source>
</evidence>
<dbReference type="GO" id="GO:0005524">
    <property type="term" value="F:ATP binding"/>
    <property type="evidence" value="ECO:0007669"/>
    <property type="project" value="UniProtKB-KW"/>
</dbReference>
<dbReference type="GO" id="GO:0030007">
    <property type="term" value="P:intracellular potassium ion homeostasis"/>
    <property type="evidence" value="ECO:0007669"/>
    <property type="project" value="TreeGrafter"/>
</dbReference>
<dbReference type="Pfam" id="PF00122">
    <property type="entry name" value="E1-E2_ATPase"/>
    <property type="match status" value="1"/>
</dbReference>
<dbReference type="Proteomes" id="UP000816034">
    <property type="component" value="Unassembled WGS sequence"/>
</dbReference>
<accession>A0AA88GN58</accession>
<keyword evidence="7 10" id="KW-1133">Transmembrane helix</keyword>
<gene>
    <name evidence="12" type="ORF">C9374_006037</name>
</gene>
<evidence type="ECO:0000256" key="5">
    <source>
        <dbReference type="ARBA" id="ARBA00022840"/>
    </source>
</evidence>
<dbReference type="SMART" id="SM00831">
    <property type="entry name" value="Cation_ATPase_N"/>
    <property type="match status" value="1"/>
</dbReference>
<dbReference type="EMBL" id="PYSW02000026">
    <property type="protein sequence ID" value="KAG2381653.1"/>
    <property type="molecule type" value="Genomic_DNA"/>
</dbReference>
<evidence type="ECO:0000256" key="4">
    <source>
        <dbReference type="ARBA" id="ARBA00022741"/>
    </source>
</evidence>
<dbReference type="SUPFAM" id="SSF81665">
    <property type="entry name" value="Calcium ATPase, transmembrane domain M"/>
    <property type="match status" value="1"/>
</dbReference>
<dbReference type="InterPro" id="IPR023298">
    <property type="entry name" value="ATPase_P-typ_TM_dom_sf"/>
</dbReference>
<evidence type="ECO:0000256" key="9">
    <source>
        <dbReference type="SAM" id="MobiDB-lite"/>
    </source>
</evidence>
<dbReference type="RefSeq" id="XP_044547333.1">
    <property type="nucleotide sequence ID" value="XM_044695854.1"/>
</dbReference>
<comment type="subcellular location">
    <subcellularLocation>
        <location evidence="1">Cell membrane</location>
        <topology evidence="1">Multi-pass membrane protein</topology>
    </subcellularLocation>
</comment>
<keyword evidence="6" id="KW-1278">Translocase</keyword>
<dbReference type="SFLD" id="SFLDG00002">
    <property type="entry name" value="C1.7:_P-type_atpase_like"/>
    <property type="match status" value="1"/>
</dbReference>
<evidence type="ECO:0000256" key="3">
    <source>
        <dbReference type="ARBA" id="ARBA00022692"/>
    </source>
</evidence>
<dbReference type="InterPro" id="IPR018303">
    <property type="entry name" value="ATPase_P-typ_P_site"/>
</dbReference>
<dbReference type="PANTHER" id="PTHR43294:SF21">
    <property type="entry name" value="CATION TRANSPORTING ATPASE"/>
    <property type="match status" value="1"/>
</dbReference>
<dbReference type="PRINTS" id="PR00119">
    <property type="entry name" value="CATATPASE"/>
</dbReference>
<dbReference type="InterPro" id="IPR036412">
    <property type="entry name" value="HAD-like_sf"/>
</dbReference>
<dbReference type="GO" id="GO:0036376">
    <property type="term" value="P:sodium ion export across plasma membrane"/>
    <property type="evidence" value="ECO:0007669"/>
    <property type="project" value="TreeGrafter"/>
</dbReference>
<dbReference type="InterPro" id="IPR023214">
    <property type="entry name" value="HAD_sf"/>
</dbReference>
<keyword evidence="3 10" id="KW-0812">Transmembrane</keyword>
<dbReference type="Gene3D" id="2.70.150.10">
    <property type="entry name" value="Calcium-transporting ATPase, cytoplasmic transduction domain A"/>
    <property type="match status" value="1"/>
</dbReference>
<feature type="transmembrane region" description="Helical" evidence="10">
    <location>
        <begin position="120"/>
        <end position="141"/>
    </location>
</feature>
<dbReference type="PRINTS" id="PR00121">
    <property type="entry name" value="NAKATPASE"/>
</dbReference>
<evidence type="ECO:0000256" key="1">
    <source>
        <dbReference type="ARBA" id="ARBA00004651"/>
    </source>
</evidence>
<dbReference type="SUPFAM" id="SSF56784">
    <property type="entry name" value="HAD-like"/>
    <property type="match status" value="1"/>
</dbReference>
<protein>
    <recommendedName>
        <fullName evidence="11">Cation-transporting P-type ATPase N-terminal domain-containing protein</fullName>
    </recommendedName>
</protein>
<evidence type="ECO:0000256" key="2">
    <source>
        <dbReference type="ARBA" id="ARBA00022475"/>
    </source>
</evidence>
<dbReference type="FunFam" id="3.40.50.1000:FF:000083">
    <property type="entry name" value="Sodium/potassium-transporting ATPase subunit alpha"/>
    <property type="match status" value="1"/>
</dbReference>
<dbReference type="GO" id="GO:0016887">
    <property type="term" value="F:ATP hydrolysis activity"/>
    <property type="evidence" value="ECO:0007669"/>
    <property type="project" value="InterPro"/>
</dbReference>
<evidence type="ECO:0000259" key="11">
    <source>
        <dbReference type="SMART" id="SM00831"/>
    </source>
</evidence>
<dbReference type="GO" id="GO:1990573">
    <property type="term" value="P:potassium ion import across plasma membrane"/>
    <property type="evidence" value="ECO:0007669"/>
    <property type="project" value="TreeGrafter"/>
</dbReference>
<feature type="domain" description="Cation-transporting P-type ATPase N-terminal" evidence="11">
    <location>
        <begin position="59"/>
        <end position="140"/>
    </location>
</feature>
<dbReference type="GeneID" id="68098492"/>
<evidence type="ECO:0000313" key="12">
    <source>
        <dbReference type="EMBL" id="KAG2381653.1"/>
    </source>
</evidence>
<keyword evidence="13" id="KW-1185">Reference proteome</keyword>
<dbReference type="SFLD" id="SFLDF00027">
    <property type="entry name" value="p-type_atpase"/>
    <property type="match status" value="1"/>
</dbReference>
<dbReference type="InterPro" id="IPR008250">
    <property type="entry name" value="ATPase_P-typ_transduc_dom_A_sf"/>
</dbReference>
<evidence type="ECO:0000256" key="10">
    <source>
        <dbReference type="SAM" id="Phobius"/>
    </source>
</evidence>
<name>A0AA88GN58_NAELO</name>
<dbReference type="Pfam" id="PF13246">
    <property type="entry name" value="Cation_ATPase"/>
    <property type="match status" value="1"/>
</dbReference>
<evidence type="ECO:0000256" key="8">
    <source>
        <dbReference type="ARBA" id="ARBA00023136"/>
    </source>
</evidence>
<organism evidence="12 13">
    <name type="scientific">Naegleria lovaniensis</name>
    <name type="common">Amoeba</name>
    <dbReference type="NCBI Taxonomy" id="51637"/>
    <lineage>
        <taxon>Eukaryota</taxon>
        <taxon>Discoba</taxon>
        <taxon>Heterolobosea</taxon>
        <taxon>Tetramitia</taxon>
        <taxon>Eutetramitia</taxon>
        <taxon>Vahlkampfiidae</taxon>
        <taxon>Naegleria</taxon>
    </lineage>
</organism>
<comment type="caution">
    <text evidence="12">The sequence shown here is derived from an EMBL/GenBank/DDBJ whole genome shotgun (WGS) entry which is preliminary data.</text>
</comment>
<proteinExistence type="predicted"/>
<dbReference type="InterPro" id="IPR050510">
    <property type="entry name" value="Cation_transp_ATPase_P-type"/>
</dbReference>
<keyword evidence="5" id="KW-0067">ATP-binding</keyword>
<dbReference type="NCBIfam" id="TIGR01494">
    <property type="entry name" value="ATPase_P-type"/>
    <property type="match status" value="2"/>
</dbReference>
<dbReference type="Pfam" id="PF00690">
    <property type="entry name" value="Cation_ATPase_N"/>
    <property type="match status" value="1"/>
</dbReference>
<dbReference type="PANTHER" id="PTHR43294">
    <property type="entry name" value="SODIUM/POTASSIUM-TRANSPORTING ATPASE SUBUNIT ALPHA"/>
    <property type="match status" value="1"/>
</dbReference>
<dbReference type="GO" id="GO:1902600">
    <property type="term" value="P:proton transmembrane transport"/>
    <property type="evidence" value="ECO:0007669"/>
    <property type="project" value="TreeGrafter"/>
</dbReference>
<keyword evidence="8 10" id="KW-0472">Membrane</keyword>
<feature type="transmembrane region" description="Helical" evidence="10">
    <location>
        <begin position="147"/>
        <end position="170"/>
    </location>
</feature>
<dbReference type="SUPFAM" id="SSF81653">
    <property type="entry name" value="Calcium ATPase, transduction domain A"/>
    <property type="match status" value="1"/>
</dbReference>
<dbReference type="AlphaFoldDB" id="A0AA88GN58"/>
<dbReference type="InterPro" id="IPR059000">
    <property type="entry name" value="ATPase_P-type_domA"/>
</dbReference>
<keyword evidence="2" id="KW-1003">Cell membrane</keyword>
<dbReference type="InterPro" id="IPR001757">
    <property type="entry name" value="P_typ_ATPase"/>
</dbReference>
<dbReference type="Gene3D" id="1.20.1110.10">
    <property type="entry name" value="Calcium-transporting ATPase, transmembrane domain"/>
    <property type="match status" value="1"/>
</dbReference>
<feature type="transmembrane region" description="Helical" evidence="10">
    <location>
        <begin position="316"/>
        <end position="336"/>
    </location>
</feature>
<dbReference type="GO" id="GO:0006883">
    <property type="term" value="P:intracellular sodium ion homeostasis"/>
    <property type="evidence" value="ECO:0007669"/>
    <property type="project" value="TreeGrafter"/>
</dbReference>
<dbReference type="GO" id="GO:0005886">
    <property type="term" value="C:plasma membrane"/>
    <property type="evidence" value="ECO:0007669"/>
    <property type="project" value="UniProtKB-SubCell"/>
</dbReference>
<keyword evidence="4" id="KW-0547">Nucleotide-binding</keyword>
<evidence type="ECO:0000256" key="7">
    <source>
        <dbReference type="ARBA" id="ARBA00022989"/>
    </source>
</evidence>
<dbReference type="PROSITE" id="PS00154">
    <property type="entry name" value="ATPASE_E1_E2"/>
    <property type="match status" value="1"/>
</dbReference>
<feature type="region of interest" description="Disordered" evidence="9">
    <location>
        <begin position="1"/>
        <end position="43"/>
    </location>
</feature>
<dbReference type="InterPro" id="IPR023299">
    <property type="entry name" value="ATPase_P-typ_cyto_dom_N"/>
</dbReference>